<dbReference type="AlphaFoldDB" id="A0A0E9V1R9"/>
<name>A0A0E9V1R9_ANGAN</name>
<protein>
    <submittedName>
        <fullName evidence="1">Uncharacterized protein</fullName>
    </submittedName>
</protein>
<reference evidence="1" key="2">
    <citation type="journal article" date="2015" name="Fish Shellfish Immunol.">
        <title>Early steps in the European eel (Anguilla anguilla)-Vibrio vulnificus interaction in the gills: Role of the RtxA13 toxin.</title>
        <authorList>
            <person name="Callol A."/>
            <person name="Pajuelo D."/>
            <person name="Ebbesson L."/>
            <person name="Teles M."/>
            <person name="MacKenzie S."/>
            <person name="Amaro C."/>
        </authorList>
    </citation>
    <scope>NUCLEOTIDE SEQUENCE</scope>
</reference>
<organism evidence="1">
    <name type="scientific">Anguilla anguilla</name>
    <name type="common">European freshwater eel</name>
    <name type="synonym">Muraena anguilla</name>
    <dbReference type="NCBI Taxonomy" id="7936"/>
    <lineage>
        <taxon>Eukaryota</taxon>
        <taxon>Metazoa</taxon>
        <taxon>Chordata</taxon>
        <taxon>Craniata</taxon>
        <taxon>Vertebrata</taxon>
        <taxon>Euteleostomi</taxon>
        <taxon>Actinopterygii</taxon>
        <taxon>Neopterygii</taxon>
        <taxon>Teleostei</taxon>
        <taxon>Anguilliformes</taxon>
        <taxon>Anguillidae</taxon>
        <taxon>Anguilla</taxon>
    </lineage>
</organism>
<evidence type="ECO:0000313" key="1">
    <source>
        <dbReference type="EMBL" id="JAH71203.1"/>
    </source>
</evidence>
<proteinExistence type="predicted"/>
<sequence length="17" mass="2017">MEPSKFLCDALLLSFRF</sequence>
<dbReference type="EMBL" id="GBXM01037374">
    <property type="protein sequence ID" value="JAH71203.1"/>
    <property type="molecule type" value="Transcribed_RNA"/>
</dbReference>
<accession>A0A0E9V1R9</accession>
<reference evidence="1" key="1">
    <citation type="submission" date="2014-11" db="EMBL/GenBank/DDBJ databases">
        <authorList>
            <person name="Amaro Gonzalez C."/>
        </authorList>
    </citation>
    <scope>NUCLEOTIDE SEQUENCE</scope>
</reference>